<dbReference type="EMBL" id="JASPKZ010000765">
    <property type="protein sequence ID" value="KAJ9599637.1"/>
    <property type="molecule type" value="Genomic_DNA"/>
</dbReference>
<keyword evidence="2" id="KW-1185">Reference proteome</keyword>
<reference evidence="1" key="2">
    <citation type="submission" date="2023-05" db="EMBL/GenBank/DDBJ databases">
        <authorList>
            <person name="Fouks B."/>
        </authorList>
    </citation>
    <scope>NUCLEOTIDE SEQUENCE</scope>
    <source>
        <strain evidence="1">Stay&amp;Tobe</strain>
        <tissue evidence="1">Testes</tissue>
    </source>
</reference>
<comment type="caution">
    <text evidence="1">The sequence shown here is derived from an EMBL/GenBank/DDBJ whole genome shotgun (WGS) entry which is preliminary data.</text>
</comment>
<reference evidence="1" key="1">
    <citation type="journal article" date="2023" name="IScience">
        <title>Live-bearing cockroach genome reveals convergent evolutionary mechanisms linked to viviparity in insects and beyond.</title>
        <authorList>
            <person name="Fouks B."/>
            <person name="Harrison M.C."/>
            <person name="Mikhailova A.A."/>
            <person name="Marchal E."/>
            <person name="English S."/>
            <person name="Carruthers M."/>
            <person name="Jennings E.C."/>
            <person name="Chiamaka E.L."/>
            <person name="Frigard R.A."/>
            <person name="Pippel M."/>
            <person name="Attardo G.M."/>
            <person name="Benoit J.B."/>
            <person name="Bornberg-Bauer E."/>
            <person name="Tobe S.S."/>
        </authorList>
    </citation>
    <scope>NUCLEOTIDE SEQUENCE</scope>
    <source>
        <strain evidence="1">Stay&amp;Tobe</strain>
    </source>
</reference>
<name>A0AAD8ES24_DIPPU</name>
<accession>A0AAD8ES24</accession>
<dbReference type="AlphaFoldDB" id="A0AAD8ES24"/>
<protein>
    <submittedName>
        <fullName evidence="1">Uncharacterized protein</fullName>
    </submittedName>
</protein>
<sequence length="51" mass="5936">IEVIYIQQYFNSFITLYLIKISHIDQNIVCNTHEVSTLLTTLNIHVVVFAI</sequence>
<evidence type="ECO:0000313" key="2">
    <source>
        <dbReference type="Proteomes" id="UP001233999"/>
    </source>
</evidence>
<feature type="non-terminal residue" evidence="1">
    <location>
        <position position="1"/>
    </location>
</feature>
<feature type="non-terminal residue" evidence="1">
    <location>
        <position position="51"/>
    </location>
</feature>
<dbReference type="Proteomes" id="UP001233999">
    <property type="component" value="Unassembled WGS sequence"/>
</dbReference>
<proteinExistence type="predicted"/>
<organism evidence="1 2">
    <name type="scientific">Diploptera punctata</name>
    <name type="common">Pacific beetle cockroach</name>
    <dbReference type="NCBI Taxonomy" id="6984"/>
    <lineage>
        <taxon>Eukaryota</taxon>
        <taxon>Metazoa</taxon>
        <taxon>Ecdysozoa</taxon>
        <taxon>Arthropoda</taxon>
        <taxon>Hexapoda</taxon>
        <taxon>Insecta</taxon>
        <taxon>Pterygota</taxon>
        <taxon>Neoptera</taxon>
        <taxon>Polyneoptera</taxon>
        <taxon>Dictyoptera</taxon>
        <taxon>Blattodea</taxon>
        <taxon>Blaberoidea</taxon>
        <taxon>Blaberidae</taxon>
        <taxon>Diplopterinae</taxon>
        <taxon>Diploptera</taxon>
    </lineage>
</organism>
<evidence type="ECO:0000313" key="1">
    <source>
        <dbReference type="EMBL" id="KAJ9599637.1"/>
    </source>
</evidence>
<gene>
    <name evidence="1" type="ORF">L9F63_026514</name>
</gene>